<sequence length="207" mass="23791">MIKFLISQLGSGYKLINEGNDQYCTIKIYQKINNEVNFDTYVKLSYSNDRNLWNILEVQRDKEYSKGQFNNFEISICALYIATVSMLGSESAKNEARTELRTVGADVSAANKVLGKHVGQNYFSLFNGVKGAINLEKIKNEYNAYYLSLTGDKVSIIENKKAPSIFVVIYNYATKLTKFDELMNNWNKKINIDLGENEKLKRIYLRK</sequence>
<accession>A0A221MEQ7</accession>
<dbReference type="KEGG" id="vne:CFK40_14155"/>
<reference evidence="1 2" key="1">
    <citation type="journal article" date="2003" name="Int. J. Syst. Evol. Microbiol.">
        <title>Virgibacillus carmonensis sp. nov., Virgibacillus necropolis sp. nov. and Virgibacillus picturae sp. nov., three novel species isolated from deteriorated mural paintings, transfer of the species of the genus salibacillus to Virgibacillus, as Virgibacillus marismortui comb. nov. and Virgibacillus salexigens comb. nov., and emended description of the genus Virgibacillus.</title>
        <authorList>
            <person name="Heyrman J."/>
            <person name="Logan N.A."/>
            <person name="Busse H.J."/>
            <person name="Balcaen A."/>
            <person name="Lebbe L."/>
            <person name="Rodriguez-Diaz M."/>
            <person name="Swings J."/>
            <person name="De Vos P."/>
        </authorList>
    </citation>
    <scope>NUCLEOTIDE SEQUENCE [LARGE SCALE GENOMIC DNA]</scope>
    <source>
        <strain evidence="1 2">LMG 19488</strain>
    </source>
</reference>
<protein>
    <submittedName>
        <fullName evidence="1">Uncharacterized protein</fullName>
    </submittedName>
</protein>
<gene>
    <name evidence="1" type="ORF">CFK40_14155</name>
</gene>
<name>A0A221MEQ7_9BACI</name>
<dbReference type="OrthoDB" id="2968549at2"/>
<dbReference type="Proteomes" id="UP000204391">
    <property type="component" value="Chromosome"/>
</dbReference>
<dbReference type="EMBL" id="CP022437">
    <property type="protein sequence ID" value="ASN06080.1"/>
    <property type="molecule type" value="Genomic_DNA"/>
</dbReference>
<keyword evidence="2" id="KW-1185">Reference proteome</keyword>
<evidence type="ECO:0000313" key="1">
    <source>
        <dbReference type="EMBL" id="ASN06080.1"/>
    </source>
</evidence>
<organism evidence="1 2">
    <name type="scientific">Virgibacillus necropolis</name>
    <dbReference type="NCBI Taxonomy" id="163877"/>
    <lineage>
        <taxon>Bacteria</taxon>
        <taxon>Bacillati</taxon>
        <taxon>Bacillota</taxon>
        <taxon>Bacilli</taxon>
        <taxon>Bacillales</taxon>
        <taxon>Bacillaceae</taxon>
        <taxon>Virgibacillus</taxon>
    </lineage>
</organism>
<evidence type="ECO:0000313" key="2">
    <source>
        <dbReference type="Proteomes" id="UP000204391"/>
    </source>
</evidence>
<proteinExistence type="predicted"/>
<dbReference type="RefSeq" id="WP_089532933.1">
    <property type="nucleotide sequence ID" value="NZ_CP022437.1"/>
</dbReference>
<dbReference type="AlphaFoldDB" id="A0A221MEQ7"/>